<dbReference type="GO" id="GO:0004867">
    <property type="term" value="F:serine-type endopeptidase inhibitor activity"/>
    <property type="evidence" value="ECO:0007669"/>
    <property type="project" value="InterPro"/>
</dbReference>
<evidence type="ECO:0000256" key="10">
    <source>
        <dbReference type="ARBA" id="ARBA00035122"/>
    </source>
</evidence>
<dbReference type="SMART" id="SM00131">
    <property type="entry name" value="KU"/>
    <property type="match status" value="2"/>
</dbReference>
<evidence type="ECO:0000256" key="2">
    <source>
        <dbReference type="ARBA" id="ARBA00008415"/>
    </source>
</evidence>
<evidence type="ECO:0000313" key="15">
    <source>
        <dbReference type="RefSeq" id="XP_026545967.1"/>
    </source>
</evidence>
<dbReference type="GO" id="GO:0005615">
    <property type="term" value="C:extracellular space"/>
    <property type="evidence" value="ECO:0007669"/>
    <property type="project" value="TreeGrafter"/>
</dbReference>
<protein>
    <submittedName>
        <fullName evidence="15">Fused toxin protein-like</fullName>
    </submittedName>
</protein>
<dbReference type="InterPro" id="IPR036880">
    <property type="entry name" value="Kunitz_BPTI_sf"/>
</dbReference>
<dbReference type="PROSITE" id="PS51390">
    <property type="entry name" value="WAP"/>
    <property type="match status" value="1"/>
</dbReference>
<evidence type="ECO:0000256" key="6">
    <source>
        <dbReference type="ARBA" id="ARBA00022690"/>
    </source>
</evidence>
<dbReference type="InterPro" id="IPR008197">
    <property type="entry name" value="WAP_dom"/>
</dbReference>
<dbReference type="SMART" id="SM00217">
    <property type="entry name" value="WAP"/>
    <property type="match status" value="1"/>
</dbReference>
<dbReference type="GO" id="GO:0044483">
    <property type="term" value="P:venom-mediated perturbation of hemostasis"/>
    <property type="evidence" value="ECO:0007669"/>
    <property type="project" value="UniProtKB-ARBA"/>
</dbReference>
<keyword evidence="8" id="KW-0044">Antibiotic</keyword>
<comment type="similarity">
    <text evidence="10">Belongs to the venom waprin family.</text>
</comment>
<evidence type="ECO:0000256" key="11">
    <source>
        <dbReference type="SAM" id="SignalP"/>
    </source>
</evidence>
<evidence type="ECO:0000256" key="1">
    <source>
        <dbReference type="ARBA" id="ARBA00004613"/>
    </source>
</evidence>
<feature type="chain" id="PRO_5026667031" evidence="11">
    <location>
        <begin position="25"/>
        <end position="226"/>
    </location>
</feature>
<dbReference type="PANTHER" id="PTHR10083">
    <property type="entry name" value="KUNITZ-TYPE PROTEASE INHIBITOR-RELATED"/>
    <property type="match status" value="1"/>
</dbReference>
<keyword evidence="5" id="KW-0800">Toxin</keyword>
<dbReference type="Pfam" id="PF00095">
    <property type="entry name" value="WAP"/>
    <property type="match status" value="1"/>
</dbReference>
<keyword evidence="6" id="KW-0646">Protease inhibitor</keyword>
<dbReference type="PANTHER" id="PTHR10083:SF217">
    <property type="entry name" value="BOOPHILIN-H2"/>
    <property type="match status" value="1"/>
</dbReference>
<evidence type="ECO:0000256" key="4">
    <source>
        <dbReference type="ARBA" id="ARBA00022529"/>
    </source>
</evidence>
<evidence type="ECO:0000259" key="12">
    <source>
        <dbReference type="PROSITE" id="PS50279"/>
    </source>
</evidence>
<proteinExistence type="inferred from homology"/>
<keyword evidence="14" id="KW-1185">Reference proteome</keyword>
<evidence type="ECO:0000256" key="9">
    <source>
        <dbReference type="ARBA" id="ARBA00023157"/>
    </source>
</evidence>
<dbReference type="RefSeq" id="XP_026545967.1">
    <property type="nucleotide sequence ID" value="XM_026690182.1"/>
</dbReference>
<dbReference type="SUPFAM" id="SSF57362">
    <property type="entry name" value="BPTI-like"/>
    <property type="match status" value="2"/>
</dbReference>
<name>A0A6J1VS77_9SAUR</name>
<dbReference type="InterPro" id="IPR020901">
    <property type="entry name" value="Prtase_inh_Kunz-CS"/>
</dbReference>
<evidence type="ECO:0000256" key="8">
    <source>
        <dbReference type="ARBA" id="ARBA00023022"/>
    </source>
</evidence>
<keyword evidence="3" id="KW-0964">Secreted</keyword>
<dbReference type="KEGG" id="nss:113427666"/>
<dbReference type="GeneID" id="113427666"/>
<dbReference type="SUPFAM" id="SSF57256">
    <property type="entry name" value="Elafin-like"/>
    <property type="match status" value="1"/>
</dbReference>
<dbReference type="GO" id="GO:0042742">
    <property type="term" value="P:defense response to bacterium"/>
    <property type="evidence" value="ECO:0007669"/>
    <property type="project" value="UniProtKB-KW"/>
</dbReference>
<reference evidence="15" key="1">
    <citation type="submission" date="2025-08" db="UniProtKB">
        <authorList>
            <consortium name="RefSeq"/>
        </authorList>
    </citation>
    <scope>IDENTIFICATION</scope>
</reference>
<feature type="domain" description="BPTI/Kunitz inhibitor" evidence="12">
    <location>
        <begin position="129"/>
        <end position="179"/>
    </location>
</feature>
<dbReference type="InterPro" id="IPR036645">
    <property type="entry name" value="Elafin-like_sf"/>
</dbReference>
<dbReference type="Gene3D" id="4.10.410.10">
    <property type="entry name" value="Pancreatic trypsin inhibitor Kunitz domain"/>
    <property type="match status" value="2"/>
</dbReference>
<dbReference type="Proteomes" id="UP000504612">
    <property type="component" value="Unplaced"/>
</dbReference>
<accession>A0A6J1VS77</accession>
<feature type="domain" description="WAP" evidence="13">
    <location>
        <begin position="179"/>
        <end position="226"/>
    </location>
</feature>
<dbReference type="FunFam" id="4.10.410.10:FF:000021">
    <property type="entry name" value="Serine protease inhibitor, putative"/>
    <property type="match status" value="2"/>
</dbReference>
<evidence type="ECO:0000313" key="14">
    <source>
        <dbReference type="Proteomes" id="UP000504612"/>
    </source>
</evidence>
<comment type="subcellular location">
    <subcellularLocation>
        <location evidence="1">Secreted</location>
    </subcellularLocation>
</comment>
<dbReference type="CDD" id="cd22608">
    <property type="entry name" value="Kunitz_PPTI-like"/>
    <property type="match status" value="2"/>
</dbReference>
<feature type="signal peptide" evidence="11">
    <location>
        <begin position="1"/>
        <end position="24"/>
    </location>
</feature>
<comment type="similarity">
    <text evidence="2">Belongs to the venom Kunitz-type family.</text>
</comment>
<gene>
    <name evidence="15" type="primary">LOC113427666</name>
</gene>
<dbReference type="InterPro" id="IPR002223">
    <property type="entry name" value="Kunitz_BPTI"/>
</dbReference>
<evidence type="ECO:0000256" key="7">
    <source>
        <dbReference type="ARBA" id="ARBA00022729"/>
    </source>
</evidence>
<sequence length="226" mass="25177">MSSGGLLLLLGLLTLWAELTPISGQDRPKYCYLPPAPGRCKGYFPRFYYNPASNQCLVFIYGGCQGNANRFKTKDECHRTCVASPMSQQPECGADGFIMSSGGLLLLLGLLTLWAELTPVSGQDRPKFCYLPAETGPCKAKMPRFYYNLTSNQCENFTYGGCQGNDNNFKTLDQCRYTCVEKRGVCPEKPSDIVTFCFTDCENDWKCPKNQKCCEIGCMITCRDPA</sequence>
<organism evidence="14 15">
    <name type="scientific">Notechis scutatus</name>
    <name type="common">mainland tiger snake</name>
    <dbReference type="NCBI Taxonomy" id="8663"/>
    <lineage>
        <taxon>Eukaryota</taxon>
        <taxon>Metazoa</taxon>
        <taxon>Chordata</taxon>
        <taxon>Craniata</taxon>
        <taxon>Vertebrata</taxon>
        <taxon>Euteleostomi</taxon>
        <taxon>Lepidosauria</taxon>
        <taxon>Squamata</taxon>
        <taxon>Bifurcata</taxon>
        <taxon>Unidentata</taxon>
        <taxon>Episquamata</taxon>
        <taxon>Toxicofera</taxon>
        <taxon>Serpentes</taxon>
        <taxon>Colubroidea</taxon>
        <taxon>Elapidae</taxon>
        <taxon>Hydrophiinae</taxon>
        <taxon>Notechis</taxon>
    </lineage>
</organism>
<dbReference type="AlphaFoldDB" id="A0A6J1VS77"/>
<dbReference type="Pfam" id="PF00014">
    <property type="entry name" value="Kunitz_BPTI"/>
    <property type="match status" value="2"/>
</dbReference>
<keyword evidence="4" id="KW-0929">Antimicrobial</keyword>
<evidence type="ECO:0000256" key="3">
    <source>
        <dbReference type="ARBA" id="ARBA00022525"/>
    </source>
</evidence>
<evidence type="ECO:0000259" key="13">
    <source>
        <dbReference type="PROSITE" id="PS51390"/>
    </source>
</evidence>
<feature type="domain" description="BPTI/Kunitz inhibitor" evidence="12">
    <location>
        <begin position="31"/>
        <end position="81"/>
    </location>
</feature>
<dbReference type="Gene3D" id="4.10.75.10">
    <property type="entry name" value="Elafin-like"/>
    <property type="match status" value="1"/>
</dbReference>
<dbReference type="InterPro" id="IPR050098">
    <property type="entry name" value="TFPI/VKTCI-like"/>
</dbReference>
<dbReference type="PROSITE" id="PS50279">
    <property type="entry name" value="BPTI_KUNITZ_2"/>
    <property type="match status" value="2"/>
</dbReference>
<keyword evidence="9" id="KW-1015">Disulfide bond</keyword>
<dbReference type="PROSITE" id="PS00280">
    <property type="entry name" value="BPTI_KUNITZ_1"/>
    <property type="match status" value="2"/>
</dbReference>
<keyword evidence="7 11" id="KW-0732">Signal</keyword>
<evidence type="ECO:0000256" key="5">
    <source>
        <dbReference type="ARBA" id="ARBA00022656"/>
    </source>
</evidence>
<dbReference type="PRINTS" id="PR00759">
    <property type="entry name" value="BASICPTASE"/>
</dbReference>